<dbReference type="RefSeq" id="WP_005578769.1">
    <property type="nucleotide sequence ID" value="NZ_FORO01000058.1"/>
</dbReference>
<keyword evidence="1" id="KW-0378">Hydrolase</keyword>
<dbReference type="InterPro" id="IPR011338">
    <property type="entry name" value="BamHI/BglII/BstY"/>
</dbReference>
<dbReference type="OrthoDB" id="380697at2157"/>
<sequence length="250" mass="28513">MEISHTYTILDEGEFPNTAIWSEGREDVLDSVRDVYWPPRNDEFLVYPEENENGVNPITEQFEANLDKKSNWESTGRKWLSGLLEERGILDETLEKMGEYYDDPLDFLSSPWFDAMKEVEMEREQGLIVAEWETGNISSSHRSLNRITLGLMSGIIHGGLIVLPNRDLYYYLTDRIGNYRELVPYFVIWESLAHEVENGIIEVVVVEHDGVSDSVPPIGKLTDGMSDRKVDKNAAIGTTDGDEQAGLEEY</sequence>
<name>A0A1I3TFY2_9EURY</name>
<dbReference type="Gene3D" id="3.40.91.20">
    <property type="match status" value="1"/>
</dbReference>
<reference evidence="1 2" key="1">
    <citation type="submission" date="2016-10" db="EMBL/GenBank/DDBJ databases">
        <authorList>
            <person name="de Groot N.N."/>
        </authorList>
    </citation>
    <scope>NUCLEOTIDE SEQUENCE [LARGE SCALE GENOMIC DNA]</scope>
    <source>
        <strain evidence="1 2">SP2</strain>
    </source>
</reference>
<dbReference type="EMBL" id="FORO01000058">
    <property type="protein sequence ID" value="SFJ68566.1"/>
    <property type="molecule type" value="Genomic_DNA"/>
</dbReference>
<dbReference type="InterPro" id="IPR011335">
    <property type="entry name" value="Restrct_endonuc-II-like"/>
</dbReference>
<dbReference type="GeneID" id="14208693"/>
<dbReference type="AlphaFoldDB" id="A0A1I3TFY2"/>
<dbReference type="Pfam" id="PF02923">
    <property type="entry name" value="BamHI"/>
    <property type="match status" value="2"/>
</dbReference>
<organism evidence="1 2">
    <name type="scientific">Natronobacterium gregoryi</name>
    <dbReference type="NCBI Taxonomy" id="44930"/>
    <lineage>
        <taxon>Archaea</taxon>
        <taxon>Methanobacteriati</taxon>
        <taxon>Methanobacteriota</taxon>
        <taxon>Stenosarchaea group</taxon>
        <taxon>Halobacteria</taxon>
        <taxon>Halobacteriales</taxon>
        <taxon>Natrialbaceae</taxon>
        <taxon>Natronobacterium</taxon>
    </lineage>
</organism>
<dbReference type="SUPFAM" id="SSF52980">
    <property type="entry name" value="Restriction endonuclease-like"/>
    <property type="match status" value="1"/>
</dbReference>
<protein>
    <submittedName>
        <fullName evidence="1">Restriction endonuclease BamHI</fullName>
    </submittedName>
</protein>
<evidence type="ECO:0000313" key="1">
    <source>
        <dbReference type="EMBL" id="SFJ68566.1"/>
    </source>
</evidence>
<dbReference type="GO" id="GO:0009307">
    <property type="term" value="P:DNA restriction-modification system"/>
    <property type="evidence" value="ECO:0007669"/>
    <property type="project" value="InterPro"/>
</dbReference>
<keyword evidence="1" id="KW-0255">Endonuclease</keyword>
<dbReference type="InterPro" id="IPR004194">
    <property type="entry name" value="Restrct_endonuc_II_BamHI"/>
</dbReference>
<proteinExistence type="predicted"/>
<dbReference type="CDD" id="cd00942">
    <property type="entry name" value="BamHI-like"/>
    <property type="match status" value="1"/>
</dbReference>
<evidence type="ECO:0000313" key="2">
    <source>
        <dbReference type="Proteomes" id="UP000182829"/>
    </source>
</evidence>
<gene>
    <name evidence="1" type="ORF">SAMN05443661_1581</name>
</gene>
<keyword evidence="1" id="KW-0540">Nuclease</keyword>
<dbReference type="Proteomes" id="UP000182829">
    <property type="component" value="Unassembled WGS sequence"/>
</dbReference>
<accession>A0A1I3TFY2</accession>
<dbReference type="GO" id="GO:0000287">
    <property type="term" value="F:magnesium ion binding"/>
    <property type="evidence" value="ECO:0007669"/>
    <property type="project" value="InterPro"/>
</dbReference>
<dbReference type="GO" id="GO:0009036">
    <property type="term" value="F:type II site-specific deoxyribonuclease activity"/>
    <property type="evidence" value="ECO:0007669"/>
    <property type="project" value="InterPro"/>
</dbReference>
<dbReference type="GO" id="GO:0003677">
    <property type="term" value="F:DNA binding"/>
    <property type="evidence" value="ECO:0007669"/>
    <property type="project" value="InterPro"/>
</dbReference>